<dbReference type="CDD" id="cd00088">
    <property type="entry name" value="HPT"/>
    <property type="match status" value="1"/>
</dbReference>
<organism evidence="4 5">
    <name type="scientific">Saccharospirillum salsuginis</name>
    <dbReference type="NCBI Taxonomy" id="418750"/>
    <lineage>
        <taxon>Bacteria</taxon>
        <taxon>Pseudomonadati</taxon>
        <taxon>Pseudomonadota</taxon>
        <taxon>Gammaproteobacteria</taxon>
        <taxon>Oceanospirillales</taxon>
        <taxon>Saccharospirillaceae</taxon>
        <taxon>Saccharospirillum</taxon>
    </lineage>
</organism>
<dbReference type="GO" id="GO:0004672">
    <property type="term" value="F:protein kinase activity"/>
    <property type="evidence" value="ECO:0007669"/>
    <property type="project" value="UniProtKB-ARBA"/>
</dbReference>
<dbReference type="AlphaFoldDB" id="A0A918N7H6"/>
<keyword evidence="1" id="KW-0902">Two-component regulatory system</keyword>
<name>A0A918N7H6_9GAMM</name>
<keyword evidence="5" id="KW-1185">Reference proteome</keyword>
<dbReference type="InterPro" id="IPR008207">
    <property type="entry name" value="Sig_transdc_His_kin_Hpt_dom"/>
</dbReference>
<dbReference type="SUPFAM" id="SSF47226">
    <property type="entry name" value="Histidine-containing phosphotransfer domain, HPT domain"/>
    <property type="match status" value="1"/>
</dbReference>
<comment type="caution">
    <text evidence="4">The sequence shown here is derived from an EMBL/GenBank/DDBJ whole genome shotgun (WGS) entry which is preliminary data.</text>
</comment>
<dbReference type="Gene3D" id="1.20.120.160">
    <property type="entry name" value="HPT domain"/>
    <property type="match status" value="1"/>
</dbReference>
<dbReference type="Pfam" id="PF01627">
    <property type="entry name" value="Hpt"/>
    <property type="match status" value="1"/>
</dbReference>
<dbReference type="EMBL" id="BMXR01000004">
    <property type="protein sequence ID" value="GGX50741.1"/>
    <property type="molecule type" value="Genomic_DNA"/>
</dbReference>
<reference evidence="4" key="2">
    <citation type="submission" date="2020-09" db="EMBL/GenBank/DDBJ databases">
        <authorList>
            <person name="Sun Q."/>
            <person name="Kim S."/>
        </authorList>
    </citation>
    <scope>NUCLEOTIDE SEQUENCE</scope>
    <source>
        <strain evidence="4">KCTC 22169</strain>
    </source>
</reference>
<evidence type="ECO:0000259" key="3">
    <source>
        <dbReference type="PROSITE" id="PS50894"/>
    </source>
</evidence>
<proteinExistence type="predicted"/>
<reference evidence="4" key="1">
    <citation type="journal article" date="2014" name="Int. J. Syst. Evol. Microbiol.">
        <title>Complete genome sequence of Corynebacterium casei LMG S-19264T (=DSM 44701T), isolated from a smear-ripened cheese.</title>
        <authorList>
            <consortium name="US DOE Joint Genome Institute (JGI-PGF)"/>
            <person name="Walter F."/>
            <person name="Albersmeier A."/>
            <person name="Kalinowski J."/>
            <person name="Ruckert C."/>
        </authorList>
    </citation>
    <scope>NUCLEOTIDE SEQUENCE</scope>
    <source>
        <strain evidence="4">KCTC 22169</strain>
    </source>
</reference>
<dbReference type="PROSITE" id="PS50894">
    <property type="entry name" value="HPT"/>
    <property type="match status" value="1"/>
</dbReference>
<keyword evidence="2" id="KW-0597">Phosphoprotein</keyword>
<sequence length="119" mass="13613">MSEQNPEPSDHLDEATLNELEALLEDDFVDLVETFLKDAQVRYDELAQTVKSTVAEDIRRAAHSFKGSSLNVGATRLAALCRELEDHAREGRIVYAKELLENIHHEMTVVDTLFRQRYL</sequence>
<gene>
    <name evidence="4" type="ORF">GCM10007392_17390</name>
</gene>
<evidence type="ECO:0000256" key="1">
    <source>
        <dbReference type="ARBA" id="ARBA00023012"/>
    </source>
</evidence>
<protein>
    <recommendedName>
        <fullName evidence="3">HPt domain-containing protein</fullName>
    </recommendedName>
</protein>
<evidence type="ECO:0000313" key="4">
    <source>
        <dbReference type="EMBL" id="GGX50741.1"/>
    </source>
</evidence>
<dbReference type="GO" id="GO:0000160">
    <property type="term" value="P:phosphorelay signal transduction system"/>
    <property type="evidence" value="ECO:0007669"/>
    <property type="project" value="UniProtKB-KW"/>
</dbReference>
<evidence type="ECO:0000256" key="2">
    <source>
        <dbReference type="PROSITE-ProRule" id="PRU00110"/>
    </source>
</evidence>
<dbReference type="Proteomes" id="UP000626148">
    <property type="component" value="Unassembled WGS sequence"/>
</dbReference>
<dbReference type="InterPro" id="IPR036641">
    <property type="entry name" value="HPT_dom_sf"/>
</dbReference>
<feature type="modified residue" description="Phosphohistidine" evidence="2">
    <location>
        <position position="63"/>
    </location>
</feature>
<dbReference type="SMART" id="SM00073">
    <property type="entry name" value="HPT"/>
    <property type="match status" value="1"/>
</dbReference>
<feature type="domain" description="HPt" evidence="3">
    <location>
        <begin position="24"/>
        <end position="117"/>
    </location>
</feature>
<evidence type="ECO:0000313" key="5">
    <source>
        <dbReference type="Proteomes" id="UP000626148"/>
    </source>
</evidence>
<dbReference type="RefSeq" id="WP_189608160.1">
    <property type="nucleotide sequence ID" value="NZ_BMXR01000004.1"/>
</dbReference>
<accession>A0A918N7H6</accession>